<feature type="repeat" description="ANK" evidence="3">
    <location>
        <begin position="66"/>
        <end position="98"/>
    </location>
</feature>
<reference evidence="5" key="1">
    <citation type="submission" date="2017-11" db="EMBL/GenBank/DDBJ databases">
        <title>The sensing device of the deep-sea amphipod.</title>
        <authorList>
            <person name="Kobayashi H."/>
            <person name="Nagahama T."/>
            <person name="Arai W."/>
            <person name="Sasagawa Y."/>
            <person name="Umeda M."/>
            <person name="Hayashi T."/>
            <person name="Nikaido I."/>
            <person name="Watanabe H."/>
            <person name="Oguri K."/>
            <person name="Kitazato H."/>
            <person name="Fujioka K."/>
            <person name="Kido Y."/>
            <person name="Takami H."/>
        </authorList>
    </citation>
    <scope>NUCLEOTIDE SEQUENCE</scope>
    <source>
        <tissue evidence="5">Whole body</tissue>
    </source>
</reference>
<dbReference type="PANTHER" id="PTHR24171:SF8">
    <property type="entry name" value="BRCA1-ASSOCIATED RING DOMAIN PROTEIN 1"/>
    <property type="match status" value="1"/>
</dbReference>
<dbReference type="PANTHER" id="PTHR24171">
    <property type="entry name" value="ANKYRIN REPEAT DOMAIN-CONTAINING PROTEIN 39-RELATED"/>
    <property type="match status" value="1"/>
</dbReference>
<dbReference type="SUPFAM" id="SSF48403">
    <property type="entry name" value="Ankyrin repeat"/>
    <property type="match status" value="1"/>
</dbReference>
<sequence length="117" mass="12545">MSCSDFAWEVKNGDLEKVKEAVEKGINVNDAIDGRLPVCLASDYGQLDVLNFLLSSGADVEVTDKFGVSPLLAAIFEGHTKCVQSLLQAGARKDGKAPDGSSYLDNAEKDEIKALLR</sequence>
<evidence type="ECO:0000313" key="5">
    <source>
        <dbReference type="EMBL" id="LAC23017.1"/>
    </source>
</evidence>
<feature type="region of interest" description="Disordered" evidence="4">
    <location>
        <begin position="92"/>
        <end position="111"/>
    </location>
</feature>
<name>A0A6A7FWT7_9CRUS</name>
<dbReference type="GO" id="GO:0031436">
    <property type="term" value="C:BRCA1-BARD1 complex"/>
    <property type="evidence" value="ECO:0007669"/>
    <property type="project" value="TreeGrafter"/>
</dbReference>
<dbReference type="SMART" id="SM00248">
    <property type="entry name" value="ANK"/>
    <property type="match status" value="3"/>
</dbReference>
<dbReference type="PROSITE" id="PS50088">
    <property type="entry name" value="ANK_REPEAT"/>
    <property type="match status" value="2"/>
</dbReference>
<dbReference type="InterPro" id="IPR002110">
    <property type="entry name" value="Ankyrin_rpt"/>
</dbReference>
<protein>
    <submittedName>
        <fullName evidence="5">Myotrophin-like</fullName>
    </submittedName>
</protein>
<accession>A0A6A7FWT7</accession>
<proteinExistence type="evidence at transcript level"/>
<evidence type="ECO:0000256" key="1">
    <source>
        <dbReference type="ARBA" id="ARBA00022737"/>
    </source>
</evidence>
<keyword evidence="2 3" id="KW-0040">ANK repeat</keyword>
<feature type="repeat" description="ANK" evidence="3">
    <location>
        <begin position="33"/>
        <end position="65"/>
    </location>
</feature>
<dbReference type="GO" id="GO:0004842">
    <property type="term" value="F:ubiquitin-protein transferase activity"/>
    <property type="evidence" value="ECO:0007669"/>
    <property type="project" value="TreeGrafter"/>
</dbReference>
<organism evidence="5">
    <name type="scientific">Hirondellea gigas</name>
    <dbReference type="NCBI Taxonomy" id="1518452"/>
    <lineage>
        <taxon>Eukaryota</taxon>
        <taxon>Metazoa</taxon>
        <taxon>Ecdysozoa</taxon>
        <taxon>Arthropoda</taxon>
        <taxon>Crustacea</taxon>
        <taxon>Multicrustacea</taxon>
        <taxon>Malacostraca</taxon>
        <taxon>Eumalacostraca</taxon>
        <taxon>Peracarida</taxon>
        <taxon>Amphipoda</taxon>
        <taxon>Amphilochidea</taxon>
        <taxon>Lysianassida</taxon>
        <taxon>Lysianassidira</taxon>
        <taxon>Lysianassoidea</taxon>
        <taxon>Lysianassidae</taxon>
        <taxon>Hirondellea</taxon>
    </lineage>
</organism>
<dbReference type="Pfam" id="PF12796">
    <property type="entry name" value="Ank_2"/>
    <property type="match status" value="1"/>
</dbReference>
<evidence type="ECO:0000256" key="2">
    <source>
        <dbReference type="ARBA" id="ARBA00023043"/>
    </source>
</evidence>
<evidence type="ECO:0000256" key="4">
    <source>
        <dbReference type="SAM" id="MobiDB-lite"/>
    </source>
</evidence>
<dbReference type="GO" id="GO:0070531">
    <property type="term" value="C:BRCA1-A complex"/>
    <property type="evidence" value="ECO:0007669"/>
    <property type="project" value="TreeGrafter"/>
</dbReference>
<dbReference type="InterPro" id="IPR036770">
    <property type="entry name" value="Ankyrin_rpt-contain_sf"/>
</dbReference>
<keyword evidence="1" id="KW-0677">Repeat</keyword>
<dbReference type="PROSITE" id="PS50297">
    <property type="entry name" value="ANK_REP_REGION"/>
    <property type="match status" value="1"/>
</dbReference>
<dbReference type="EMBL" id="IACT01003793">
    <property type="protein sequence ID" value="LAC23017.1"/>
    <property type="molecule type" value="mRNA"/>
</dbReference>
<dbReference type="Gene3D" id="1.25.40.20">
    <property type="entry name" value="Ankyrin repeat-containing domain"/>
    <property type="match status" value="1"/>
</dbReference>
<evidence type="ECO:0000256" key="3">
    <source>
        <dbReference type="PROSITE-ProRule" id="PRU00023"/>
    </source>
</evidence>
<dbReference type="GO" id="GO:0085020">
    <property type="term" value="P:protein K6-linked ubiquitination"/>
    <property type="evidence" value="ECO:0007669"/>
    <property type="project" value="TreeGrafter"/>
</dbReference>
<dbReference type="AlphaFoldDB" id="A0A6A7FWT7"/>